<comment type="caution">
    <text evidence="8">The sequence shown here is derived from an EMBL/GenBank/DDBJ whole genome shotgun (WGS) entry which is preliminary data.</text>
</comment>
<feature type="transmembrane region" description="Helical" evidence="6">
    <location>
        <begin position="226"/>
        <end position="252"/>
    </location>
</feature>
<dbReference type="EMBL" id="VIWP01000001">
    <property type="protein sequence ID" value="TWF58543.1"/>
    <property type="molecule type" value="Genomic_DNA"/>
</dbReference>
<dbReference type="AlphaFoldDB" id="A0A561R7G2"/>
<feature type="transmembrane region" description="Helical" evidence="6">
    <location>
        <begin position="50"/>
        <end position="71"/>
    </location>
</feature>
<evidence type="ECO:0000256" key="5">
    <source>
        <dbReference type="ARBA" id="ARBA00023136"/>
    </source>
</evidence>
<evidence type="ECO:0000256" key="4">
    <source>
        <dbReference type="ARBA" id="ARBA00022989"/>
    </source>
</evidence>
<evidence type="ECO:0000256" key="1">
    <source>
        <dbReference type="ARBA" id="ARBA00004651"/>
    </source>
</evidence>
<protein>
    <submittedName>
        <fullName evidence="8">Putative copper resistance protein D</fullName>
    </submittedName>
</protein>
<dbReference type="InterPro" id="IPR047689">
    <property type="entry name" value="CopD"/>
</dbReference>
<dbReference type="RefSeq" id="WP_145631764.1">
    <property type="nucleotide sequence ID" value="NZ_VIWP01000001.1"/>
</dbReference>
<comment type="subcellular location">
    <subcellularLocation>
        <location evidence="1">Cell membrane</location>
        <topology evidence="1">Multi-pass membrane protein</topology>
    </subcellularLocation>
</comment>
<keyword evidence="5 6" id="KW-0472">Membrane</keyword>
<dbReference type="PANTHER" id="PTHR34820:SF4">
    <property type="entry name" value="INNER MEMBRANE PROTEIN YEBZ"/>
    <property type="match status" value="1"/>
</dbReference>
<dbReference type="GO" id="GO:0005886">
    <property type="term" value="C:plasma membrane"/>
    <property type="evidence" value="ECO:0007669"/>
    <property type="project" value="UniProtKB-SubCell"/>
</dbReference>
<dbReference type="Proteomes" id="UP000320653">
    <property type="component" value="Unassembled WGS sequence"/>
</dbReference>
<name>A0A561R7G2_9HYPH</name>
<dbReference type="PANTHER" id="PTHR34820">
    <property type="entry name" value="INNER MEMBRANE PROTEIN YEBZ"/>
    <property type="match status" value="1"/>
</dbReference>
<feature type="transmembrane region" description="Helical" evidence="6">
    <location>
        <begin position="115"/>
        <end position="135"/>
    </location>
</feature>
<feature type="transmembrane region" description="Helical" evidence="6">
    <location>
        <begin position="264"/>
        <end position="291"/>
    </location>
</feature>
<evidence type="ECO:0000313" key="8">
    <source>
        <dbReference type="EMBL" id="TWF58543.1"/>
    </source>
</evidence>
<keyword evidence="9" id="KW-1185">Reference proteome</keyword>
<gene>
    <name evidence="8" type="ORF">FHW37_101347</name>
</gene>
<accession>A0A561R7G2</accession>
<evidence type="ECO:0000256" key="6">
    <source>
        <dbReference type="SAM" id="Phobius"/>
    </source>
</evidence>
<keyword evidence="3 6" id="KW-0812">Transmembrane</keyword>
<dbReference type="InterPro" id="IPR032694">
    <property type="entry name" value="CopC/D"/>
</dbReference>
<feature type="transmembrane region" description="Helical" evidence="6">
    <location>
        <begin position="20"/>
        <end position="38"/>
    </location>
</feature>
<keyword evidence="2" id="KW-1003">Cell membrane</keyword>
<feature type="transmembrane region" description="Helical" evidence="6">
    <location>
        <begin position="83"/>
        <end position="108"/>
    </location>
</feature>
<proteinExistence type="predicted"/>
<dbReference type="InterPro" id="IPR008457">
    <property type="entry name" value="Cu-R_CopD_dom"/>
</dbReference>
<evidence type="ECO:0000256" key="3">
    <source>
        <dbReference type="ARBA" id="ARBA00022692"/>
    </source>
</evidence>
<feature type="domain" description="Copper resistance protein D" evidence="7">
    <location>
        <begin position="189"/>
        <end position="287"/>
    </location>
</feature>
<evidence type="ECO:0000256" key="2">
    <source>
        <dbReference type="ARBA" id="ARBA00022475"/>
    </source>
</evidence>
<reference evidence="8 9" key="1">
    <citation type="submission" date="2019-06" db="EMBL/GenBank/DDBJ databases">
        <title>Sorghum-associated microbial communities from plants grown in Nebraska, USA.</title>
        <authorList>
            <person name="Schachtman D."/>
        </authorList>
    </citation>
    <scope>NUCLEOTIDE SEQUENCE [LARGE SCALE GENOMIC DNA]</scope>
    <source>
        <strain evidence="8 9">1225</strain>
    </source>
</reference>
<dbReference type="Pfam" id="PF05425">
    <property type="entry name" value="CopD"/>
    <property type="match status" value="1"/>
</dbReference>
<keyword evidence="4 6" id="KW-1133">Transmembrane helix</keyword>
<organism evidence="8 9">
    <name type="scientific">Neorhizobium alkalisoli</name>
    <dbReference type="NCBI Taxonomy" id="528178"/>
    <lineage>
        <taxon>Bacteria</taxon>
        <taxon>Pseudomonadati</taxon>
        <taxon>Pseudomonadota</taxon>
        <taxon>Alphaproteobacteria</taxon>
        <taxon>Hyphomicrobiales</taxon>
        <taxon>Rhizobiaceae</taxon>
        <taxon>Rhizobium/Agrobacterium group</taxon>
        <taxon>Neorhizobium</taxon>
    </lineage>
</organism>
<dbReference type="GO" id="GO:0006825">
    <property type="term" value="P:copper ion transport"/>
    <property type="evidence" value="ECO:0007669"/>
    <property type="project" value="InterPro"/>
</dbReference>
<evidence type="ECO:0000259" key="7">
    <source>
        <dbReference type="Pfam" id="PF05425"/>
    </source>
</evidence>
<sequence>MIEPGGLLALCRFALDSGALFLWGAGAYLAAFVSPPLSRDIWPRLAVIRWLAVTAITIGCAATLPLQAAILGDGWASAIDLSIITAILLKTDIGTAWLYQAAAVLLLLGAQTPRLRLRIAPTAIAGLLVLATLPLSGHASMHTGYFRLIQRANDLLHLAAGGFWLGGLAAFILILPQLRYDHSRPEAAHALIAFSRTGHVAVTLVILSGMASTWAILGGLPLDWNFAYQALLSLKVVIVATMILIAVTNRYVFVPLLGRRTDMLTALAVGSVAEIVLGLAALATVASFGLMQPS</sequence>
<evidence type="ECO:0000313" key="9">
    <source>
        <dbReference type="Proteomes" id="UP000320653"/>
    </source>
</evidence>
<dbReference type="OrthoDB" id="7032707at2"/>
<feature type="transmembrane region" description="Helical" evidence="6">
    <location>
        <begin position="155"/>
        <end position="176"/>
    </location>
</feature>
<feature type="transmembrane region" description="Helical" evidence="6">
    <location>
        <begin position="197"/>
        <end position="220"/>
    </location>
</feature>
<dbReference type="NCBIfam" id="NF033808">
    <property type="entry name" value="copper_CopD"/>
    <property type="match status" value="1"/>
</dbReference>